<keyword evidence="1" id="KW-0472">Membrane</keyword>
<protein>
    <submittedName>
        <fullName evidence="2">Uncharacterized protein</fullName>
    </submittedName>
</protein>
<dbReference type="Proteomes" id="UP000006718">
    <property type="component" value="Chromosome 1"/>
</dbReference>
<reference evidence="2" key="4">
    <citation type="submission" date="2025-09" db="UniProtKB">
        <authorList>
            <consortium name="Ensembl"/>
        </authorList>
    </citation>
    <scope>IDENTIFICATION</scope>
    <source>
        <strain evidence="2">17573</strain>
    </source>
</reference>
<keyword evidence="1" id="KW-1133">Transmembrane helix</keyword>
<dbReference type="Ensembl" id="ENSMMUT00000084726.1">
    <property type="protein sequence ID" value="ENSMMUP00000062106.1"/>
    <property type="gene ID" value="ENSMMUG00000054727.1"/>
</dbReference>
<keyword evidence="1" id="KW-0812">Transmembrane</keyword>
<dbReference type="InParanoid" id="A0A5F7Z950"/>
<name>A0A5F7Z950_MACMU</name>
<evidence type="ECO:0000313" key="3">
    <source>
        <dbReference type="Proteomes" id="UP000006718"/>
    </source>
</evidence>
<evidence type="ECO:0000313" key="2">
    <source>
        <dbReference type="Ensembl" id="ENSMMUP00000062106.1"/>
    </source>
</evidence>
<reference evidence="2" key="3">
    <citation type="submission" date="2025-08" db="UniProtKB">
        <authorList>
            <consortium name="Ensembl"/>
        </authorList>
    </citation>
    <scope>IDENTIFICATION</scope>
    <source>
        <strain evidence="2">17573</strain>
    </source>
</reference>
<reference evidence="3" key="1">
    <citation type="journal article" date="2007" name="Science">
        <title>Evolutionary and biomedical insights from the rhesus macaque genome.</title>
        <authorList>
            <person name="Gibbs R.A."/>
            <person name="Rogers J."/>
            <person name="Katze M.G."/>
            <person name="Bumgarner R."/>
            <person name="Weinstock G.M."/>
            <person name="Mardis E.R."/>
            <person name="Remington K.A."/>
            <person name="Strausberg R.L."/>
            <person name="Venter J.C."/>
            <person name="Wilson R.K."/>
            <person name="Batzer M.A."/>
            <person name="Bustamante C.D."/>
            <person name="Eichler E.E."/>
            <person name="Hahn M.W."/>
            <person name="Hardison R.C."/>
            <person name="Makova K.D."/>
            <person name="Miller W."/>
            <person name="Milosavljevic A."/>
            <person name="Palermo R.E."/>
            <person name="Siepel A."/>
            <person name="Sikela J.M."/>
            <person name="Attaway T."/>
            <person name="Bell S."/>
            <person name="Bernard K.E."/>
            <person name="Buhay C.J."/>
            <person name="Chandrabose M.N."/>
            <person name="Dao M."/>
            <person name="Davis C."/>
            <person name="Delehaunty K.D."/>
            <person name="Ding Y."/>
            <person name="Dinh H.H."/>
            <person name="Dugan-Rocha S."/>
            <person name="Fulton L.A."/>
            <person name="Gabisi R.A."/>
            <person name="Garner T.T."/>
            <person name="Godfrey J."/>
            <person name="Hawes A.C."/>
            <person name="Hernandez J."/>
            <person name="Hines S."/>
            <person name="Holder M."/>
            <person name="Hume J."/>
            <person name="Jhangiani S.N."/>
            <person name="Joshi V."/>
            <person name="Khan Z.M."/>
            <person name="Kirkness E.F."/>
            <person name="Cree A."/>
            <person name="Fowler R.G."/>
            <person name="Lee S."/>
            <person name="Lewis L.R."/>
            <person name="Li Z."/>
            <person name="Liu Y.-S."/>
            <person name="Moore S.M."/>
            <person name="Muzny D."/>
            <person name="Nazareth L.V."/>
            <person name="Ngo D.N."/>
            <person name="Okwuonu G.O."/>
            <person name="Pai G."/>
            <person name="Parker D."/>
            <person name="Paul H.A."/>
            <person name="Pfannkoch C."/>
            <person name="Pohl C.S."/>
            <person name="Rogers Y.-H.C."/>
            <person name="Ruiz S.J."/>
            <person name="Sabo A."/>
            <person name="Santibanez J."/>
            <person name="Schneider B.W."/>
            <person name="Smith S.M."/>
            <person name="Sodergren E."/>
            <person name="Svatek A.F."/>
            <person name="Utterback T.R."/>
            <person name="Vattathil S."/>
            <person name="Warren W."/>
            <person name="White C.S."/>
            <person name="Chinwalla A.T."/>
            <person name="Feng Y."/>
            <person name="Halpern A.L."/>
            <person name="Hillier L.W."/>
            <person name="Huang X."/>
            <person name="Minx P."/>
            <person name="Nelson J.O."/>
            <person name="Pepin K.H."/>
            <person name="Qin X."/>
            <person name="Sutton G.G."/>
            <person name="Venter E."/>
            <person name="Walenz B.P."/>
            <person name="Wallis J.W."/>
            <person name="Worley K.C."/>
            <person name="Yang S.-P."/>
            <person name="Jones S.M."/>
            <person name="Marra M.A."/>
            <person name="Rocchi M."/>
            <person name="Schein J.E."/>
            <person name="Baertsch R."/>
            <person name="Clarke L."/>
            <person name="Csuros M."/>
            <person name="Glasscock J."/>
            <person name="Harris R.A."/>
            <person name="Havlak P."/>
            <person name="Jackson A.R."/>
            <person name="Jiang H."/>
            <person name="Liu Y."/>
            <person name="Messina D.N."/>
            <person name="Shen Y."/>
            <person name="Song H.X.-Z."/>
            <person name="Wylie T."/>
            <person name="Zhang L."/>
            <person name="Birney E."/>
            <person name="Han K."/>
            <person name="Konkel M.K."/>
            <person name="Lee J."/>
            <person name="Smit A.F.A."/>
            <person name="Ullmer B."/>
            <person name="Wang H."/>
            <person name="Xing J."/>
            <person name="Burhans R."/>
            <person name="Cheng Z."/>
            <person name="Karro J.E."/>
            <person name="Ma J."/>
            <person name="Raney B."/>
            <person name="She X."/>
            <person name="Cox M.J."/>
            <person name="Demuth J.P."/>
            <person name="Dumas L.J."/>
            <person name="Han S.-G."/>
            <person name="Hopkins J."/>
            <person name="Karimpour-Fard A."/>
            <person name="Kim Y.H."/>
            <person name="Pollack J.R."/>
            <person name="Vinar T."/>
            <person name="Addo-Quaye C."/>
            <person name="Degenhardt J."/>
            <person name="Denby A."/>
            <person name="Hubisz M.J."/>
            <person name="Indap A."/>
            <person name="Kosiol C."/>
            <person name="Lahn B.T."/>
            <person name="Lawson H.A."/>
            <person name="Marklein A."/>
            <person name="Nielsen R."/>
            <person name="Vallender E.J."/>
            <person name="Clark A.G."/>
            <person name="Ferguson B."/>
            <person name="Hernandez R.D."/>
            <person name="Hirani K."/>
            <person name="Kehrer-Sawatzki H."/>
            <person name="Kolb J."/>
            <person name="Patil S."/>
            <person name="Pu L.-L."/>
            <person name="Ren Y."/>
            <person name="Smith D.G."/>
            <person name="Wheeler D.A."/>
            <person name="Schenck I."/>
            <person name="Ball E.V."/>
            <person name="Chen R."/>
            <person name="Cooper D.N."/>
            <person name="Giardine B."/>
            <person name="Hsu F."/>
            <person name="Kent W.J."/>
            <person name="Lesk A."/>
            <person name="Nelson D.L."/>
            <person name="O'brien W.E."/>
            <person name="Pruefer K."/>
            <person name="Stenson P.D."/>
            <person name="Wallace J.C."/>
            <person name="Ke H."/>
            <person name="Liu X.-M."/>
            <person name="Wang P."/>
            <person name="Xiang A.P."/>
            <person name="Yang F."/>
            <person name="Barber G.P."/>
            <person name="Haussler D."/>
            <person name="Karolchik D."/>
            <person name="Kern A.D."/>
            <person name="Kuhn R.M."/>
            <person name="Smith K.E."/>
            <person name="Zwieg A.S."/>
        </authorList>
    </citation>
    <scope>NUCLEOTIDE SEQUENCE [LARGE SCALE GENOMIC DNA]</scope>
    <source>
        <strain evidence="3">17573</strain>
    </source>
</reference>
<dbReference type="Bgee" id="ENSMMUG00000054727">
    <property type="expression patterns" value="Expressed in liver and 4 other cell types or tissues"/>
</dbReference>
<organism evidence="2 3">
    <name type="scientific">Macaca mulatta</name>
    <name type="common">Rhesus macaque</name>
    <dbReference type="NCBI Taxonomy" id="9544"/>
    <lineage>
        <taxon>Eukaryota</taxon>
        <taxon>Metazoa</taxon>
        <taxon>Chordata</taxon>
        <taxon>Craniata</taxon>
        <taxon>Vertebrata</taxon>
        <taxon>Euteleostomi</taxon>
        <taxon>Mammalia</taxon>
        <taxon>Eutheria</taxon>
        <taxon>Euarchontoglires</taxon>
        <taxon>Primates</taxon>
        <taxon>Haplorrhini</taxon>
        <taxon>Catarrhini</taxon>
        <taxon>Cercopithecidae</taxon>
        <taxon>Cercopithecinae</taxon>
        <taxon>Macaca</taxon>
    </lineage>
</organism>
<evidence type="ECO:0000256" key="1">
    <source>
        <dbReference type="SAM" id="Phobius"/>
    </source>
</evidence>
<dbReference type="GeneTree" id="ENSGT01120000271815"/>
<sequence>MTHCSLDLLASNDLPSTASQLAGTTGTCHHIWLIFVIFIETGFCHVVQAGLELLGSSDSPISASQSAGSHLTLSVSFFLFLFFFFSIETGSHYDARLVLNSWPQAILLPWSPKVLGLQA</sequence>
<dbReference type="PANTHER" id="PTHR12138">
    <property type="entry name" value="PRIMATE-EXPANDED PROTEIN FAMILY"/>
    <property type="match status" value="1"/>
</dbReference>
<feature type="transmembrane region" description="Helical" evidence="1">
    <location>
        <begin position="67"/>
        <end position="87"/>
    </location>
</feature>
<keyword evidence="3" id="KW-1185">Reference proteome</keyword>
<dbReference type="PRINTS" id="PR02045">
    <property type="entry name" value="F138DOMAIN"/>
</dbReference>
<dbReference type="AlphaFoldDB" id="A0A5F7Z950"/>
<dbReference type="PANTHER" id="PTHR12138:SF133">
    <property type="entry name" value="SECRETED PROTEIN"/>
    <property type="match status" value="1"/>
</dbReference>
<reference evidence="2" key="2">
    <citation type="submission" date="2019-01" db="EMBL/GenBank/DDBJ databases">
        <authorList>
            <person name="Graves T."/>
            <person name="Eichler E.E."/>
            <person name="Wilson R.K."/>
        </authorList>
    </citation>
    <scope>NUCLEOTIDE SEQUENCE [LARGE SCALE GENOMIC DNA]</scope>
    <source>
        <strain evidence="2">17573</strain>
    </source>
</reference>
<accession>A0A5F7Z950</accession>
<feature type="transmembrane region" description="Helical" evidence="1">
    <location>
        <begin position="31"/>
        <end position="55"/>
    </location>
</feature>
<dbReference type="VEuPathDB" id="HostDB:ENSMMUG00000054727"/>
<proteinExistence type="predicted"/>